<protein>
    <submittedName>
        <fullName evidence="1">Acetyltransferase (Isoleucine patch superfamily)</fullName>
    </submittedName>
</protein>
<dbReference type="InterPro" id="IPR011004">
    <property type="entry name" value="Trimer_LpxA-like_sf"/>
</dbReference>
<dbReference type="OrthoDB" id="9815592at2"/>
<evidence type="ECO:0000313" key="2">
    <source>
        <dbReference type="Proteomes" id="UP000198704"/>
    </source>
</evidence>
<dbReference type="InterPro" id="IPR051159">
    <property type="entry name" value="Hexapeptide_acetyltransf"/>
</dbReference>
<dbReference type="Pfam" id="PF00132">
    <property type="entry name" value="Hexapep"/>
    <property type="match status" value="1"/>
</dbReference>
<dbReference type="Gene3D" id="2.160.10.10">
    <property type="entry name" value="Hexapeptide repeat proteins"/>
    <property type="match status" value="1"/>
</dbReference>
<name>A0A1H0LNC4_9HYPH</name>
<dbReference type="STRING" id="582672.SAMN05216360_1394"/>
<dbReference type="Proteomes" id="UP000198704">
    <property type="component" value="Unassembled WGS sequence"/>
</dbReference>
<evidence type="ECO:0000313" key="1">
    <source>
        <dbReference type="EMBL" id="SDO69625.1"/>
    </source>
</evidence>
<sequence>MRLNIIDNGENNIVDIDARDQEDQAGKIYINGDNNYIRIGRGCVSDKDMHIVIESNCRFDVGENVRLGMANIYIGPSSALRIGDRTGFTGLVHLHLIEAKAIEIGMECSIASGVWMTTSDFHSIIDRETGARLNPARSVHIGNHVWIANQASLLKGSSVGDNAVVGAHAVVTGLVPPHCVVAGNPARVVRDDITWRSDLI</sequence>
<dbReference type="AlphaFoldDB" id="A0A1H0LNC4"/>
<organism evidence="1 2">
    <name type="scientific">Methylobacterium phyllostachyos</name>
    <dbReference type="NCBI Taxonomy" id="582672"/>
    <lineage>
        <taxon>Bacteria</taxon>
        <taxon>Pseudomonadati</taxon>
        <taxon>Pseudomonadota</taxon>
        <taxon>Alphaproteobacteria</taxon>
        <taxon>Hyphomicrobiales</taxon>
        <taxon>Methylobacteriaceae</taxon>
        <taxon>Methylobacterium</taxon>
    </lineage>
</organism>
<keyword evidence="1" id="KW-0808">Transferase</keyword>
<dbReference type="EMBL" id="FNHS01000039">
    <property type="protein sequence ID" value="SDO69625.1"/>
    <property type="molecule type" value="Genomic_DNA"/>
</dbReference>
<accession>A0A1H0LNC4</accession>
<dbReference type="GO" id="GO:0016740">
    <property type="term" value="F:transferase activity"/>
    <property type="evidence" value="ECO:0007669"/>
    <property type="project" value="UniProtKB-KW"/>
</dbReference>
<dbReference type="PANTHER" id="PTHR23416">
    <property type="entry name" value="SIALIC ACID SYNTHASE-RELATED"/>
    <property type="match status" value="1"/>
</dbReference>
<reference evidence="2" key="1">
    <citation type="submission" date="2016-10" db="EMBL/GenBank/DDBJ databases">
        <authorList>
            <person name="Varghese N."/>
            <person name="Submissions S."/>
        </authorList>
    </citation>
    <scope>NUCLEOTIDE SEQUENCE [LARGE SCALE GENOMIC DNA]</scope>
    <source>
        <strain evidence="2">BL47</strain>
    </source>
</reference>
<keyword evidence="2" id="KW-1185">Reference proteome</keyword>
<gene>
    <name evidence="1" type="ORF">SAMN05216360_1394</name>
</gene>
<dbReference type="CDD" id="cd04647">
    <property type="entry name" value="LbH_MAT_like"/>
    <property type="match status" value="1"/>
</dbReference>
<proteinExistence type="predicted"/>
<dbReference type="SUPFAM" id="SSF51161">
    <property type="entry name" value="Trimeric LpxA-like enzymes"/>
    <property type="match status" value="1"/>
</dbReference>
<dbReference type="InterPro" id="IPR001451">
    <property type="entry name" value="Hexapep"/>
</dbReference>
<dbReference type="RefSeq" id="WP_091723065.1">
    <property type="nucleotide sequence ID" value="NZ_FNHS01000039.1"/>
</dbReference>